<feature type="region of interest" description="Disordered" evidence="1">
    <location>
        <begin position="51"/>
        <end position="84"/>
    </location>
</feature>
<gene>
    <name evidence="2" type="ORF">CSUI_007666</name>
</gene>
<evidence type="ECO:0000256" key="1">
    <source>
        <dbReference type="SAM" id="MobiDB-lite"/>
    </source>
</evidence>
<dbReference type="RefSeq" id="XP_067920208.1">
    <property type="nucleotide sequence ID" value="XM_068067811.1"/>
</dbReference>
<organism evidence="2 3">
    <name type="scientific">Cystoisospora suis</name>
    <dbReference type="NCBI Taxonomy" id="483139"/>
    <lineage>
        <taxon>Eukaryota</taxon>
        <taxon>Sar</taxon>
        <taxon>Alveolata</taxon>
        <taxon>Apicomplexa</taxon>
        <taxon>Conoidasida</taxon>
        <taxon>Coccidia</taxon>
        <taxon>Eucoccidiorida</taxon>
        <taxon>Eimeriorina</taxon>
        <taxon>Sarcocystidae</taxon>
        <taxon>Cystoisospora</taxon>
    </lineage>
</organism>
<evidence type="ECO:0000313" key="2">
    <source>
        <dbReference type="EMBL" id="PHJ18502.1"/>
    </source>
</evidence>
<feature type="compositionally biased region" description="Low complexity" evidence="1">
    <location>
        <begin position="18"/>
        <end position="27"/>
    </location>
</feature>
<name>A0A2C6KPV1_9APIC</name>
<accession>A0A2C6KPV1</accession>
<feature type="compositionally biased region" description="Basic and acidic residues" evidence="1">
    <location>
        <begin position="1"/>
        <end position="12"/>
    </location>
</feature>
<dbReference type="AlphaFoldDB" id="A0A2C6KPV1"/>
<dbReference type="EMBL" id="MIGC01004106">
    <property type="protein sequence ID" value="PHJ18502.1"/>
    <property type="molecule type" value="Genomic_DNA"/>
</dbReference>
<protein>
    <submittedName>
        <fullName evidence="2">Uncharacterized protein</fullName>
    </submittedName>
</protein>
<dbReference type="VEuPathDB" id="ToxoDB:CSUI_007666"/>
<evidence type="ECO:0000313" key="3">
    <source>
        <dbReference type="Proteomes" id="UP000221165"/>
    </source>
</evidence>
<feature type="compositionally biased region" description="Low complexity" evidence="1">
    <location>
        <begin position="60"/>
        <end position="75"/>
    </location>
</feature>
<comment type="caution">
    <text evidence="2">The sequence shown here is derived from an EMBL/GenBank/DDBJ whole genome shotgun (WGS) entry which is preliminary data.</text>
</comment>
<feature type="region of interest" description="Disordered" evidence="1">
    <location>
        <begin position="1"/>
        <end position="27"/>
    </location>
</feature>
<reference evidence="2 3" key="1">
    <citation type="journal article" date="2017" name="Int. J. Parasitol.">
        <title>The genome of the protozoan parasite Cystoisospora suis and a reverse vaccinology approach to identify vaccine candidates.</title>
        <authorList>
            <person name="Palmieri N."/>
            <person name="Shrestha A."/>
            <person name="Ruttkowski B."/>
            <person name="Beck T."/>
            <person name="Vogl C."/>
            <person name="Tomley F."/>
            <person name="Blake D.P."/>
            <person name="Joachim A."/>
        </authorList>
    </citation>
    <scope>NUCLEOTIDE SEQUENCE [LARGE SCALE GENOMIC DNA]</scope>
    <source>
        <strain evidence="2 3">Wien I</strain>
    </source>
</reference>
<proteinExistence type="predicted"/>
<dbReference type="Proteomes" id="UP000221165">
    <property type="component" value="Unassembled WGS sequence"/>
</dbReference>
<keyword evidence="3" id="KW-1185">Reference proteome</keyword>
<sequence length="116" mass="11871">MTGAEGDGKAGDSDAQESSSSSSNASPCSVNFLPFPAEVFFSSFSMRTPAKSQEGEKSLSRSSSSFFPSPSSPSSHMKEDGEEPIPGSLILITVVSPSSPSSVDFVFGALGLVVAV</sequence>
<dbReference type="GeneID" id="94431022"/>